<organism evidence="3 4">
    <name type="scientific">Mycena pura</name>
    <dbReference type="NCBI Taxonomy" id="153505"/>
    <lineage>
        <taxon>Eukaryota</taxon>
        <taxon>Fungi</taxon>
        <taxon>Dikarya</taxon>
        <taxon>Basidiomycota</taxon>
        <taxon>Agaricomycotina</taxon>
        <taxon>Agaricomycetes</taxon>
        <taxon>Agaricomycetidae</taxon>
        <taxon>Agaricales</taxon>
        <taxon>Marasmiineae</taxon>
        <taxon>Mycenaceae</taxon>
        <taxon>Mycena</taxon>
    </lineage>
</organism>
<dbReference type="InterPro" id="IPR013902">
    <property type="entry name" value="Mug135-like_C"/>
</dbReference>
<comment type="caution">
    <text evidence="3">The sequence shown here is derived from an EMBL/GenBank/DDBJ whole genome shotgun (WGS) entry which is preliminary data.</text>
</comment>
<proteinExistence type="inferred from homology"/>
<evidence type="ECO:0000313" key="3">
    <source>
        <dbReference type="EMBL" id="KAJ7200013.1"/>
    </source>
</evidence>
<dbReference type="EMBL" id="JARJCW010000065">
    <property type="protein sequence ID" value="KAJ7200013.1"/>
    <property type="molecule type" value="Genomic_DNA"/>
</dbReference>
<sequence length="104" mass="11611">MDKRFDDIDDRIDGVFANLKIDQLITTTAKNHSRTLVDGRPVAFVPVPFPDGTMPSGNVNTPTALTNATVIDNLSVNELRAYISQTRPFKVEKARKFTKSQTIF</sequence>
<dbReference type="AlphaFoldDB" id="A0AAD6Y8Z2"/>
<dbReference type="Pfam" id="PF08593">
    <property type="entry name" value="Mug135_C"/>
    <property type="match status" value="1"/>
</dbReference>
<reference evidence="3" key="1">
    <citation type="submission" date="2023-03" db="EMBL/GenBank/DDBJ databases">
        <title>Massive genome expansion in bonnet fungi (Mycena s.s.) driven by repeated elements and novel gene families across ecological guilds.</title>
        <authorList>
            <consortium name="Lawrence Berkeley National Laboratory"/>
            <person name="Harder C.B."/>
            <person name="Miyauchi S."/>
            <person name="Viragh M."/>
            <person name="Kuo A."/>
            <person name="Thoen E."/>
            <person name="Andreopoulos B."/>
            <person name="Lu D."/>
            <person name="Skrede I."/>
            <person name="Drula E."/>
            <person name="Henrissat B."/>
            <person name="Morin E."/>
            <person name="Kohler A."/>
            <person name="Barry K."/>
            <person name="LaButti K."/>
            <person name="Morin E."/>
            <person name="Salamov A."/>
            <person name="Lipzen A."/>
            <person name="Mereny Z."/>
            <person name="Hegedus B."/>
            <person name="Baldrian P."/>
            <person name="Stursova M."/>
            <person name="Weitz H."/>
            <person name="Taylor A."/>
            <person name="Grigoriev I.V."/>
            <person name="Nagy L.G."/>
            <person name="Martin F."/>
            <person name="Kauserud H."/>
        </authorList>
    </citation>
    <scope>NUCLEOTIDE SEQUENCE</scope>
    <source>
        <strain evidence="3">9144</strain>
    </source>
</reference>
<evidence type="ECO:0000256" key="1">
    <source>
        <dbReference type="ARBA" id="ARBA00005788"/>
    </source>
</evidence>
<accession>A0AAD6Y8Z2</accession>
<evidence type="ECO:0000313" key="4">
    <source>
        <dbReference type="Proteomes" id="UP001219525"/>
    </source>
</evidence>
<feature type="domain" description="Mug135-like C-terminal" evidence="2">
    <location>
        <begin position="33"/>
        <end position="84"/>
    </location>
</feature>
<keyword evidence="4" id="KW-1185">Reference proteome</keyword>
<name>A0AAD6Y8Z2_9AGAR</name>
<evidence type="ECO:0000259" key="2">
    <source>
        <dbReference type="Pfam" id="PF08593"/>
    </source>
</evidence>
<gene>
    <name evidence="3" type="ORF">GGX14DRAFT_401019</name>
</gene>
<dbReference type="Proteomes" id="UP001219525">
    <property type="component" value="Unassembled WGS sequence"/>
</dbReference>
<comment type="similarity">
    <text evidence="1">Belongs to the UPF0612 family.</text>
</comment>
<protein>
    <recommendedName>
        <fullName evidence="2">Mug135-like C-terminal domain-containing protein</fullName>
    </recommendedName>
</protein>